<protein>
    <submittedName>
        <fullName evidence="1">Uncharacterized protein</fullName>
    </submittedName>
</protein>
<reference evidence="1 2" key="1">
    <citation type="submission" date="2018-06" db="EMBL/GenBank/DDBJ databases">
        <title>Sphaerisporangium craniellae sp. nov., isolated from a marine sponge in the South China Sea.</title>
        <authorList>
            <person name="Li L."/>
        </authorList>
    </citation>
    <scope>NUCLEOTIDE SEQUENCE [LARGE SCALE GENOMIC DNA]</scope>
    <source>
        <strain evidence="1 2">CCTCC AA 208026</strain>
    </source>
</reference>
<accession>A0A367FP26</accession>
<sequence>MTTPASSLSSAPPLAQPTVELFYVITIQAQVAVDLGDEKVTKTVIETISNDISVQTGMPSMELFELVRGRLVPEPLRDGIVLHYSTHPRFVV</sequence>
<dbReference type="RefSeq" id="WP_114027636.1">
    <property type="nucleotide sequence ID" value="NZ_QOIL01000003.1"/>
</dbReference>
<dbReference type="AlphaFoldDB" id="A0A367FP26"/>
<dbReference type="EMBL" id="QOIL01000003">
    <property type="protein sequence ID" value="RCG32021.1"/>
    <property type="molecule type" value="Genomic_DNA"/>
</dbReference>
<keyword evidence="2" id="KW-1185">Reference proteome</keyword>
<dbReference type="Proteomes" id="UP000253094">
    <property type="component" value="Unassembled WGS sequence"/>
</dbReference>
<comment type="caution">
    <text evidence="1">The sequence shown here is derived from an EMBL/GenBank/DDBJ whole genome shotgun (WGS) entry which is preliminary data.</text>
</comment>
<gene>
    <name evidence="1" type="ORF">DQ384_05635</name>
</gene>
<evidence type="ECO:0000313" key="2">
    <source>
        <dbReference type="Proteomes" id="UP000253094"/>
    </source>
</evidence>
<proteinExistence type="predicted"/>
<name>A0A367FP26_9ACTN</name>
<organism evidence="1 2">
    <name type="scientific">Sphaerisporangium album</name>
    <dbReference type="NCBI Taxonomy" id="509200"/>
    <lineage>
        <taxon>Bacteria</taxon>
        <taxon>Bacillati</taxon>
        <taxon>Actinomycetota</taxon>
        <taxon>Actinomycetes</taxon>
        <taxon>Streptosporangiales</taxon>
        <taxon>Streptosporangiaceae</taxon>
        <taxon>Sphaerisporangium</taxon>
    </lineage>
</organism>
<evidence type="ECO:0000313" key="1">
    <source>
        <dbReference type="EMBL" id="RCG32021.1"/>
    </source>
</evidence>